<protein>
    <submittedName>
        <fullName evidence="1">(rape) hypothetical protein</fullName>
    </submittedName>
</protein>
<reference evidence="1" key="1">
    <citation type="submission" date="2021-01" db="EMBL/GenBank/DDBJ databases">
        <authorList>
            <consortium name="Genoscope - CEA"/>
            <person name="William W."/>
        </authorList>
    </citation>
    <scope>NUCLEOTIDE SEQUENCE</scope>
</reference>
<dbReference type="AlphaFoldDB" id="A0A816R2P9"/>
<evidence type="ECO:0000313" key="1">
    <source>
        <dbReference type="EMBL" id="CAF2068427.1"/>
    </source>
</evidence>
<feature type="non-terminal residue" evidence="1">
    <location>
        <position position="1"/>
    </location>
</feature>
<dbReference type="Proteomes" id="UP001295469">
    <property type="component" value="Chromosome C01"/>
</dbReference>
<sequence>RFHELDYKRESGSHKSYGPSTFKAHYFSGRPDTTARVVTHARLCPRDIHVDISPSTLSCLVDLKNM</sequence>
<dbReference type="EMBL" id="HG994365">
    <property type="protein sequence ID" value="CAF2068427.1"/>
    <property type="molecule type" value="Genomic_DNA"/>
</dbReference>
<name>A0A816R2P9_BRANA</name>
<proteinExistence type="predicted"/>
<gene>
    <name evidence="1" type="ORF">DARMORV10_C01P06740.1</name>
</gene>
<accession>A0A816R2P9</accession>
<organism evidence="1">
    <name type="scientific">Brassica napus</name>
    <name type="common">Rape</name>
    <dbReference type="NCBI Taxonomy" id="3708"/>
    <lineage>
        <taxon>Eukaryota</taxon>
        <taxon>Viridiplantae</taxon>
        <taxon>Streptophyta</taxon>
        <taxon>Embryophyta</taxon>
        <taxon>Tracheophyta</taxon>
        <taxon>Spermatophyta</taxon>
        <taxon>Magnoliopsida</taxon>
        <taxon>eudicotyledons</taxon>
        <taxon>Gunneridae</taxon>
        <taxon>Pentapetalae</taxon>
        <taxon>rosids</taxon>
        <taxon>malvids</taxon>
        <taxon>Brassicales</taxon>
        <taxon>Brassicaceae</taxon>
        <taxon>Brassiceae</taxon>
        <taxon>Brassica</taxon>
    </lineage>
</organism>